<dbReference type="InterPro" id="IPR001663">
    <property type="entry name" value="Rng_hydr_dOase-A"/>
</dbReference>
<evidence type="ECO:0000256" key="9">
    <source>
        <dbReference type="ARBA" id="ARBA00023002"/>
    </source>
</evidence>
<dbReference type="AlphaFoldDB" id="A0A814NQM1"/>
<dbReference type="Gene3D" id="3.90.380.10">
    <property type="entry name" value="Naphthalene 1,2-dioxygenase Alpha Subunit, Chain A, domain 1"/>
    <property type="match status" value="2"/>
</dbReference>
<feature type="domain" description="Rieske" evidence="13">
    <location>
        <begin position="74"/>
        <end position="163"/>
    </location>
</feature>
<evidence type="ECO:0000313" key="17">
    <source>
        <dbReference type="Proteomes" id="UP000663855"/>
    </source>
</evidence>
<keyword evidence="8" id="KW-0479">Metal-binding</keyword>
<dbReference type="InterPro" id="IPR015879">
    <property type="entry name" value="Ring_hydroxy_dOase_asu_C_dom"/>
</dbReference>
<dbReference type="Proteomes" id="UP000663855">
    <property type="component" value="Unassembled WGS sequence"/>
</dbReference>
<evidence type="ECO:0000256" key="8">
    <source>
        <dbReference type="ARBA" id="ARBA00022723"/>
    </source>
</evidence>
<evidence type="ECO:0000256" key="6">
    <source>
        <dbReference type="ARBA" id="ARBA00014931"/>
    </source>
</evidence>
<comment type="pathway">
    <text evidence="3">Amine and polyamine biosynthesis; betaine biosynthesis via choline pathway; betaine aldehyde from choline (monooxygenase route): step 1/1.</text>
</comment>
<dbReference type="SUPFAM" id="SSF50022">
    <property type="entry name" value="ISP domain"/>
    <property type="match status" value="1"/>
</dbReference>
<dbReference type="EMBL" id="CAJNRE010008578">
    <property type="protein sequence ID" value="CAF2074020.1"/>
    <property type="molecule type" value="Genomic_DNA"/>
</dbReference>
<dbReference type="Pfam" id="PF00848">
    <property type="entry name" value="Ring_hydroxyl_A"/>
    <property type="match status" value="1"/>
</dbReference>
<evidence type="ECO:0000256" key="7">
    <source>
        <dbReference type="ARBA" id="ARBA00022714"/>
    </source>
</evidence>
<evidence type="ECO:0000256" key="3">
    <source>
        <dbReference type="ARBA" id="ARBA00004866"/>
    </source>
</evidence>
<dbReference type="SUPFAM" id="SSF55961">
    <property type="entry name" value="Bet v1-like"/>
    <property type="match status" value="1"/>
</dbReference>
<dbReference type="UniPathway" id="UPA00529">
    <property type="reaction ID" value="UER00430"/>
</dbReference>
<keyword evidence="10" id="KW-0408">Iron</keyword>
<evidence type="ECO:0000256" key="10">
    <source>
        <dbReference type="ARBA" id="ARBA00023004"/>
    </source>
</evidence>
<protein>
    <recommendedName>
        <fullName evidence="6">Choline monooxygenase, chloroplastic</fullName>
        <ecNumber evidence="5">1.14.15.7</ecNumber>
    </recommendedName>
</protein>
<dbReference type="GO" id="GO:0019133">
    <property type="term" value="F:choline monooxygenase activity"/>
    <property type="evidence" value="ECO:0007669"/>
    <property type="project" value="UniProtKB-EC"/>
</dbReference>
<evidence type="ECO:0000313" key="16">
    <source>
        <dbReference type="EMBL" id="CAF3852531.1"/>
    </source>
</evidence>
<evidence type="ECO:0000313" key="14">
    <source>
        <dbReference type="EMBL" id="CAF1095193.1"/>
    </source>
</evidence>
<comment type="cofactor">
    <cofactor evidence="1">
        <name>Fe cation</name>
        <dbReference type="ChEBI" id="CHEBI:24875"/>
    </cofactor>
</comment>
<evidence type="ECO:0000313" key="15">
    <source>
        <dbReference type="EMBL" id="CAF2074020.1"/>
    </source>
</evidence>
<name>A0A814NQM1_9BILA</name>
<evidence type="ECO:0000256" key="4">
    <source>
        <dbReference type="ARBA" id="ARBA00010848"/>
    </source>
</evidence>
<evidence type="ECO:0000256" key="12">
    <source>
        <dbReference type="ARBA" id="ARBA00049097"/>
    </source>
</evidence>
<comment type="caution">
    <text evidence="14">The sequence shown here is derived from an EMBL/GenBank/DDBJ whole genome shotgun (WGS) entry which is preliminary data.</text>
</comment>
<keyword evidence="9" id="KW-0560">Oxidoreductase</keyword>
<keyword evidence="7" id="KW-0001">2Fe-2S</keyword>
<dbReference type="PRINTS" id="PR00090">
    <property type="entry name" value="RNGDIOXGNASE"/>
</dbReference>
<gene>
    <name evidence="16" type="ORF">BYL167_LOCUS5938</name>
    <name evidence="14" type="ORF">CJN711_LOCUS6871</name>
    <name evidence="15" type="ORF">MBJ925_LOCUS17238</name>
</gene>
<comment type="function">
    <text evidence="2">Catalyzes the first step of the osmoprotectant glycine betaine synthesis.</text>
</comment>
<dbReference type="PANTHER" id="PTHR43756:SF5">
    <property type="entry name" value="CHOLINE MONOOXYGENASE, CHLOROPLASTIC"/>
    <property type="match status" value="1"/>
</dbReference>
<reference evidence="14" key="1">
    <citation type="submission" date="2021-02" db="EMBL/GenBank/DDBJ databases">
        <authorList>
            <person name="Nowell W R."/>
        </authorList>
    </citation>
    <scope>NUCLEOTIDE SEQUENCE</scope>
</reference>
<organism evidence="14 17">
    <name type="scientific">Rotaria magnacalcarata</name>
    <dbReference type="NCBI Taxonomy" id="392030"/>
    <lineage>
        <taxon>Eukaryota</taxon>
        <taxon>Metazoa</taxon>
        <taxon>Spiralia</taxon>
        <taxon>Gnathifera</taxon>
        <taxon>Rotifera</taxon>
        <taxon>Eurotatoria</taxon>
        <taxon>Bdelloidea</taxon>
        <taxon>Philodinida</taxon>
        <taxon>Philodinidae</taxon>
        <taxon>Rotaria</taxon>
    </lineage>
</organism>
<evidence type="ECO:0000256" key="5">
    <source>
        <dbReference type="ARBA" id="ARBA00012763"/>
    </source>
</evidence>
<evidence type="ECO:0000256" key="1">
    <source>
        <dbReference type="ARBA" id="ARBA00001962"/>
    </source>
</evidence>
<evidence type="ECO:0000259" key="13">
    <source>
        <dbReference type="PROSITE" id="PS51296"/>
    </source>
</evidence>
<dbReference type="GO" id="GO:0051537">
    <property type="term" value="F:2 iron, 2 sulfur cluster binding"/>
    <property type="evidence" value="ECO:0007669"/>
    <property type="project" value="UniProtKB-KW"/>
</dbReference>
<dbReference type="CDD" id="cd03469">
    <property type="entry name" value="Rieske_RO_Alpha_N"/>
    <property type="match status" value="1"/>
</dbReference>
<evidence type="ECO:0000256" key="11">
    <source>
        <dbReference type="ARBA" id="ARBA00023014"/>
    </source>
</evidence>
<dbReference type="PANTHER" id="PTHR43756">
    <property type="entry name" value="CHOLINE MONOOXYGENASE, CHLOROPLASTIC"/>
    <property type="match status" value="1"/>
</dbReference>
<sequence length="410" mass="47705">MNRLFTGSFTNAIKQIPALYVNKQNSFVRKSTTTTSISSNIDSVKDLSRPLPPYLYNDPSVYQLERENIFAKNWMYIGRLDRLKKLGDYLSITLAGYPIFIYRSPSTNELVAFHNVCSHRAGPIVPINSNNYGAALYGNQSLLKCQYHAWLYDSRDGALKATPNFSYKFKSDEKKCLSLKKINIEIFAEQFIFVNLIEMKEKLSINTLFSDLLNDMLAFPLNEYRHFESQCHLINCNWKTYAENYQEGYHIQSIHPLLNKTIQSKQYLVTNKNNIYSIHYAPSRNHESGQDKLLWVFIYPNLAINLYERGYSIEHILPIGKDRTILSYDFFVRSSDDESQMRDRMADAKEAMLRTLEVTNEDKMICEQVQNNLDAGIYKPGYLSPSMENGVQFFQNRIRNELKHTNLQLE</sequence>
<dbReference type="Proteomes" id="UP000663824">
    <property type="component" value="Unassembled WGS sequence"/>
</dbReference>
<dbReference type="GO" id="GO:0019285">
    <property type="term" value="P:glycine betaine biosynthetic process from choline"/>
    <property type="evidence" value="ECO:0007669"/>
    <property type="project" value="UniProtKB-UniPathway"/>
</dbReference>
<dbReference type="EMBL" id="CAJNOV010002230">
    <property type="protein sequence ID" value="CAF1095193.1"/>
    <property type="molecule type" value="Genomic_DNA"/>
</dbReference>
<comment type="catalytic activity">
    <reaction evidence="12">
        <text>choline + 2 reduced [2Fe-2S]-[ferredoxin] + O2 + 2 H(+) = betaine aldehyde hydrate + 2 oxidized [2Fe-2S]-[ferredoxin] + H2O</text>
        <dbReference type="Rhea" id="RHEA:17769"/>
        <dbReference type="Rhea" id="RHEA-COMP:10000"/>
        <dbReference type="Rhea" id="RHEA-COMP:10001"/>
        <dbReference type="ChEBI" id="CHEBI:15354"/>
        <dbReference type="ChEBI" id="CHEBI:15377"/>
        <dbReference type="ChEBI" id="CHEBI:15378"/>
        <dbReference type="ChEBI" id="CHEBI:15379"/>
        <dbReference type="ChEBI" id="CHEBI:15870"/>
        <dbReference type="ChEBI" id="CHEBI:33737"/>
        <dbReference type="ChEBI" id="CHEBI:33738"/>
        <dbReference type="EC" id="1.14.15.7"/>
    </reaction>
</comment>
<dbReference type="Gene3D" id="2.102.10.10">
    <property type="entry name" value="Rieske [2Fe-2S] iron-sulphur domain"/>
    <property type="match status" value="1"/>
</dbReference>
<dbReference type="Proteomes" id="UP000681967">
    <property type="component" value="Unassembled WGS sequence"/>
</dbReference>
<dbReference type="EC" id="1.14.15.7" evidence="5"/>
<dbReference type="EMBL" id="CAJOBH010001400">
    <property type="protein sequence ID" value="CAF3852531.1"/>
    <property type="molecule type" value="Genomic_DNA"/>
</dbReference>
<keyword evidence="11" id="KW-0411">Iron-sulfur</keyword>
<dbReference type="Pfam" id="PF00355">
    <property type="entry name" value="Rieske"/>
    <property type="match status" value="1"/>
</dbReference>
<accession>A0A814NQM1</accession>
<dbReference type="GO" id="GO:0005506">
    <property type="term" value="F:iron ion binding"/>
    <property type="evidence" value="ECO:0007669"/>
    <property type="project" value="InterPro"/>
</dbReference>
<dbReference type="PROSITE" id="PS51296">
    <property type="entry name" value="RIESKE"/>
    <property type="match status" value="1"/>
</dbReference>
<dbReference type="InterPro" id="IPR036922">
    <property type="entry name" value="Rieske_2Fe-2S_sf"/>
</dbReference>
<dbReference type="InterPro" id="IPR017941">
    <property type="entry name" value="Rieske_2Fe-2S"/>
</dbReference>
<comment type="similarity">
    <text evidence="4">Belongs to the choline monooxygenase family.</text>
</comment>
<evidence type="ECO:0000256" key="2">
    <source>
        <dbReference type="ARBA" id="ARBA00002149"/>
    </source>
</evidence>
<proteinExistence type="inferred from homology"/>